<name>A0A0Q0RSZ0_9FLAO</name>
<organism evidence="2 3">
    <name type="scientific">Flavobacterium aquidurense</name>
    <dbReference type="NCBI Taxonomy" id="362413"/>
    <lineage>
        <taxon>Bacteria</taxon>
        <taxon>Pseudomonadati</taxon>
        <taxon>Bacteroidota</taxon>
        <taxon>Flavobacteriia</taxon>
        <taxon>Flavobacteriales</taxon>
        <taxon>Flavobacteriaceae</taxon>
        <taxon>Flavobacterium</taxon>
    </lineage>
</organism>
<feature type="chain" id="PRO_5006183609" description="Lipoprotein" evidence="1">
    <location>
        <begin position="26"/>
        <end position="246"/>
    </location>
</feature>
<evidence type="ECO:0000313" key="3">
    <source>
        <dbReference type="Proteomes" id="UP000050443"/>
    </source>
</evidence>
<evidence type="ECO:0000313" key="2">
    <source>
        <dbReference type="EMBL" id="KQB39835.1"/>
    </source>
</evidence>
<dbReference type="PATRIC" id="fig|362413.3.peg.1490"/>
<dbReference type="AlphaFoldDB" id="A0A0Q0RSZ0"/>
<sequence>MKKKTLIGIIIFPLFLISCTSQDSAEVLTTTNKTSFQKPGINLSGLSGPENNTNPYDSVGRLHNEVLEIYLSHTFDNALSTNTLTEDIMNEIQSITSSNTINIVEDCRSPFAYNTINALVTNPQNSAFDIIQNSVLTSSGKTSLTTFIDSVTGINSESYQDVYDFIKSYESEILSSTDLTNQDKRIILTTSSIVRYSVYYDMVKDRDWDTSVGNFIGGTVGALDSSLSPVTMALVTGIRYNNSIAN</sequence>
<dbReference type="PROSITE" id="PS51257">
    <property type="entry name" value="PROKAR_LIPOPROTEIN"/>
    <property type="match status" value="1"/>
</dbReference>
<comment type="caution">
    <text evidence="2">The sequence shown here is derived from an EMBL/GenBank/DDBJ whole genome shotgun (WGS) entry which is preliminary data.</text>
</comment>
<keyword evidence="1" id="KW-0732">Signal</keyword>
<feature type="signal peptide" evidence="1">
    <location>
        <begin position="1"/>
        <end position="25"/>
    </location>
</feature>
<proteinExistence type="predicted"/>
<protein>
    <recommendedName>
        <fullName evidence="4">Lipoprotein</fullName>
    </recommendedName>
</protein>
<reference evidence="2 3" key="1">
    <citation type="submission" date="2014-09" db="EMBL/GenBank/DDBJ databases">
        <title>Genome sequence of Flavobacterium aquidurense RC62.</title>
        <authorList>
            <person name="Kim J.F."/>
            <person name="Kwak M.-J."/>
        </authorList>
    </citation>
    <scope>NUCLEOTIDE SEQUENCE [LARGE SCALE GENOMIC DNA]</scope>
    <source>
        <strain evidence="2 3">RC62</strain>
    </source>
</reference>
<accession>A0A0Q0RSZ0</accession>
<evidence type="ECO:0008006" key="4">
    <source>
        <dbReference type="Google" id="ProtNLM"/>
    </source>
</evidence>
<dbReference type="EMBL" id="JRLF01000012">
    <property type="protein sequence ID" value="KQB39835.1"/>
    <property type="molecule type" value="Genomic_DNA"/>
</dbReference>
<evidence type="ECO:0000256" key="1">
    <source>
        <dbReference type="SAM" id="SignalP"/>
    </source>
</evidence>
<dbReference type="Proteomes" id="UP000050443">
    <property type="component" value="Unassembled WGS sequence"/>
</dbReference>
<gene>
    <name evidence="2" type="ORF">RC62_1529</name>
</gene>